<evidence type="ECO:0000256" key="3">
    <source>
        <dbReference type="ARBA" id="ARBA00023155"/>
    </source>
</evidence>
<dbReference type="GO" id="GO:0006355">
    <property type="term" value="P:regulation of DNA-templated transcription"/>
    <property type="evidence" value="ECO:0007669"/>
    <property type="project" value="InterPro"/>
</dbReference>
<dbReference type="InterPro" id="IPR024333">
    <property type="entry name" value="Mating-type_A-alpha/beta_1_N"/>
</dbReference>
<proteinExistence type="inferred from homology"/>
<dbReference type="GO" id="GO:0003677">
    <property type="term" value="F:DNA binding"/>
    <property type="evidence" value="ECO:0007669"/>
    <property type="project" value="UniProtKB-UniRule"/>
</dbReference>
<dbReference type="PROSITE" id="PS50071">
    <property type="entry name" value="HOMEOBOX_2"/>
    <property type="match status" value="1"/>
</dbReference>
<feature type="region of interest" description="Disordered" evidence="6">
    <location>
        <begin position="391"/>
        <end position="427"/>
    </location>
</feature>
<dbReference type="Proteomes" id="UP000298030">
    <property type="component" value="Unassembled WGS sequence"/>
</dbReference>
<feature type="domain" description="Homeobox" evidence="7">
    <location>
        <begin position="278"/>
        <end position="314"/>
    </location>
</feature>
<evidence type="ECO:0000256" key="2">
    <source>
        <dbReference type="ARBA" id="ARBA00023125"/>
    </source>
</evidence>
<dbReference type="OrthoDB" id="250329at2759"/>
<feature type="compositionally biased region" description="Polar residues" evidence="6">
    <location>
        <begin position="685"/>
        <end position="698"/>
    </location>
</feature>
<evidence type="ECO:0000313" key="9">
    <source>
        <dbReference type="Proteomes" id="UP000298030"/>
    </source>
</evidence>
<dbReference type="InterPro" id="IPR024441">
    <property type="entry name" value="Homeodomain1_C"/>
</dbReference>
<keyword evidence="3 5" id="KW-0371">Homeobox</keyword>
<name>A0A4Y7TZ90_COPMI</name>
<dbReference type="Pfam" id="PF12731">
    <property type="entry name" value="Mating_N"/>
    <property type="match status" value="1"/>
</dbReference>
<keyword evidence="9" id="KW-1185">Reference proteome</keyword>
<feature type="region of interest" description="Disordered" evidence="6">
    <location>
        <begin position="442"/>
        <end position="527"/>
    </location>
</feature>
<dbReference type="STRING" id="71717.A0A4Y7TZ90"/>
<dbReference type="EMBL" id="QPFP01000002">
    <property type="protein sequence ID" value="TEB38899.1"/>
    <property type="molecule type" value="Genomic_DNA"/>
</dbReference>
<feature type="DNA-binding region" description="Homeobox" evidence="5">
    <location>
        <begin position="280"/>
        <end position="315"/>
    </location>
</feature>
<evidence type="ECO:0000256" key="1">
    <source>
        <dbReference type="ARBA" id="ARBA00005800"/>
    </source>
</evidence>
<comment type="subcellular location">
    <subcellularLocation>
        <location evidence="5">Nucleus</location>
    </subcellularLocation>
</comment>
<dbReference type="Gene3D" id="1.10.10.60">
    <property type="entry name" value="Homeodomain-like"/>
    <property type="match status" value="1"/>
</dbReference>
<dbReference type="AlphaFoldDB" id="A0A4Y7TZ90"/>
<gene>
    <name evidence="8" type="ORF">FA13DRAFT_1704553</name>
</gene>
<accession>A0A4Y7TZ90</accession>
<comment type="similarity">
    <text evidence="1">Belongs to the TALE/M-ATYP homeobox family.</text>
</comment>
<dbReference type="Pfam" id="PF05920">
    <property type="entry name" value="Homeobox_KN"/>
    <property type="match status" value="1"/>
</dbReference>
<feature type="region of interest" description="Disordered" evidence="6">
    <location>
        <begin position="678"/>
        <end position="698"/>
    </location>
</feature>
<dbReference type="Pfam" id="PF12737">
    <property type="entry name" value="Mating_C"/>
    <property type="match status" value="1"/>
</dbReference>
<dbReference type="SUPFAM" id="SSF46689">
    <property type="entry name" value="Homeodomain-like"/>
    <property type="match status" value="1"/>
</dbReference>
<organism evidence="8 9">
    <name type="scientific">Coprinellus micaceus</name>
    <name type="common">Glistening ink-cap mushroom</name>
    <name type="synonym">Coprinus micaceus</name>
    <dbReference type="NCBI Taxonomy" id="71717"/>
    <lineage>
        <taxon>Eukaryota</taxon>
        <taxon>Fungi</taxon>
        <taxon>Dikarya</taxon>
        <taxon>Basidiomycota</taxon>
        <taxon>Agaricomycotina</taxon>
        <taxon>Agaricomycetes</taxon>
        <taxon>Agaricomycetidae</taxon>
        <taxon>Agaricales</taxon>
        <taxon>Agaricineae</taxon>
        <taxon>Psathyrellaceae</taxon>
        <taxon>Coprinellus</taxon>
    </lineage>
</organism>
<comment type="caution">
    <text evidence="8">The sequence shown here is derived from an EMBL/GenBank/DDBJ whole genome shotgun (WGS) entry which is preliminary data.</text>
</comment>
<evidence type="ECO:0000256" key="6">
    <source>
        <dbReference type="SAM" id="MobiDB-lite"/>
    </source>
</evidence>
<evidence type="ECO:0000256" key="4">
    <source>
        <dbReference type="ARBA" id="ARBA00023242"/>
    </source>
</evidence>
<evidence type="ECO:0000259" key="7">
    <source>
        <dbReference type="PROSITE" id="PS50071"/>
    </source>
</evidence>
<keyword evidence="4 5" id="KW-0539">Nucleus</keyword>
<keyword evidence="2 5" id="KW-0238">DNA-binding</keyword>
<dbReference type="InterPro" id="IPR008422">
    <property type="entry name" value="KN_HD"/>
</dbReference>
<sequence length="730" mass="79868">MWACRYGADRPRSLRKSVKSGGTVKSSGGNSRFCVGSSIWDVESEALQGRWTRARQVWETSRSRFKISRYVDDMAGFAREGRAAVLHLEGRTWANVYWKCSIGDWESVWKASNLTLSVNPLVALFKPINEGFTYPHGPPPSIFVMASRLPSLANKNYNSFALSTLEELETQFFAALEDDAIDSLFQFHSSWEQFQSQLEIVHLHLTPDTIESITKFASVMVTVSQSMADSTPFDAVERFKANLNVELTTSIRDASAAPLPVRGYISASLRWLKTNIHNPYPSRETRRSIAKSTSTAVKDVDAWFVDIRKRIGWSQLRHSRFSNRKAGIVDAATRFFNGSDPHRPLASIVESEFASIAATVDQLYYEKCADSTLASHLDESVRDFTPDLRQSLSQGKQKAHLMARRSKSSRHRLNPYPTPELSPTLPFKSLCTTGPPLLASSIASSSEKCRKRSRSPSSECPTDIEGEIRSAKRTRTPTQAPVSLEVEPTGHTGKRKSTLSDTGIVRAPPPRESDSQPRTSSDPPPLSVSEILDQAAFCPPSPSAVPSATSCAFGPFDPFFSAFMNGGAPALGDTSSPLSLNIVDDVAPTNVHVEFDQSWLSSSADALVPSYDPYATSYNTNFDNFGGNLYGGSVEPFSSPLWYGDPPSQSLVSAPCSEGSTLTLTGQLNVSLPSQVDLHGVAPPSSHSPNYTPHSDPQTNKARELLELEARCATLRSELAAGRSGVSILP</sequence>
<dbReference type="InterPro" id="IPR009057">
    <property type="entry name" value="Homeodomain-like_sf"/>
</dbReference>
<protein>
    <recommendedName>
        <fullName evidence="7">Homeobox domain-containing protein</fullName>
    </recommendedName>
</protein>
<feature type="compositionally biased region" description="Basic residues" evidence="6">
    <location>
        <begin position="397"/>
        <end position="413"/>
    </location>
</feature>
<reference evidence="8 9" key="1">
    <citation type="journal article" date="2019" name="Nat. Ecol. Evol.">
        <title>Megaphylogeny resolves global patterns of mushroom evolution.</title>
        <authorList>
            <person name="Varga T."/>
            <person name="Krizsan K."/>
            <person name="Foldi C."/>
            <person name="Dima B."/>
            <person name="Sanchez-Garcia M."/>
            <person name="Sanchez-Ramirez S."/>
            <person name="Szollosi G.J."/>
            <person name="Szarkandi J.G."/>
            <person name="Papp V."/>
            <person name="Albert L."/>
            <person name="Andreopoulos W."/>
            <person name="Angelini C."/>
            <person name="Antonin V."/>
            <person name="Barry K.W."/>
            <person name="Bougher N.L."/>
            <person name="Buchanan P."/>
            <person name="Buyck B."/>
            <person name="Bense V."/>
            <person name="Catcheside P."/>
            <person name="Chovatia M."/>
            <person name="Cooper J."/>
            <person name="Damon W."/>
            <person name="Desjardin D."/>
            <person name="Finy P."/>
            <person name="Geml J."/>
            <person name="Haridas S."/>
            <person name="Hughes K."/>
            <person name="Justo A."/>
            <person name="Karasinski D."/>
            <person name="Kautmanova I."/>
            <person name="Kiss B."/>
            <person name="Kocsube S."/>
            <person name="Kotiranta H."/>
            <person name="LaButti K.M."/>
            <person name="Lechner B.E."/>
            <person name="Liimatainen K."/>
            <person name="Lipzen A."/>
            <person name="Lukacs Z."/>
            <person name="Mihaltcheva S."/>
            <person name="Morgado L.N."/>
            <person name="Niskanen T."/>
            <person name="Noordeloos M.E."/>
            <person name="Ohm R.A."/>
            <person name="Ortiz-Santana B."/>
            <person name="Ovrebo C."/>
            <person name="Racz N."/>
            <person name="Riley R."/>
            <person name="Savchenko A."/>
            <person name="Shiryaev A."/>
            <person name="Soop K."/>
            <person name="Spirin V."/>
            <person name="Szebenyi C."/>
            <person name="Tomsovsky M."/>
            <person name="Tulloss R.E."/>
            <person name="Uehling J."/>
            <person name="Grigoriev I.V."/>
            <person name="Vagvolgyi C."/>
            <person name="Papp T."/>
            <person name="Martin F.M."/>
            <person name="Miettinen O."/>
            <person name="Hibbett D.S."/>
            <person name="Nagy L.G."/>
        </authorList>
    </citation>
    <scope>NUCLEOTIDE SEQUENCE [LARGE SCALE GENOMIC DNA]</scope>
    <source>
        <strain evidence="8 9">FP101781</strain>
    </source>
</reference>
<evidence type="ECO:0000256" key="5">
    <source>
        <dbReference type="PROSITE-ProRule" id="PRU00108"/>
    </source>
</evidence>
<dbReference type="CDD" id="cd00086">
    <property type="entry name" value="homeodomain"/>
    <property type="match status" value="1"/>
</dbReference>
<dbReference type="InterPro" id="IPR001356">
    <property type="entry name" value="HD"/>
</dbReference>
<evidence type="ECO:0000313" key="8">
    <source>
        <dbReference type="EMBL" id="TEB38899.1"/>
    </source>
</evidence>
<dbReference type="GO" id="GO:0005634">
    <property type="term" value="C:nucleus"/>
    <property type="evidence" value="ECO:0007669"/>
    <property type="project" value="UniProtKB-SubCell"/>
</dbReference>